<dbReference type="Pfam" id="PF00370">
    <property type="entry name" value="FGGY_N"/>
    <property type="match status" value="1"/>
</dbReference>
<feature type="transmembrane region" description="Helical" evidence="5">
    <location>
        <begin position="416"/>
        <end position="435"/>
    </location>
</feature>
<dbReference type="InterPro" id="IPR018483">
    <property type="entry name" value="Carb_kinase_FGGY_CS"/>
</dbReference>
<comment type="caution">
    <text evidence="8">The sequence shown here is derived from an EMBL/GenBank/DDBJ whole genome shotgun (WGS) entry which is preliminary data.</text>
</comment>
<dbReference type="InterPro" id="IPR018485">
    <property type="entry name" value="FGGY_C"/>
</dbReference>
<dbReference type="GO" id="GO:0005975">
    <property type="term" value="P:carbohydrate metabolic process"/>
    <property type="evidence" value="ECO:0007669"/>
    <property type="project" value="InterPro"/>
</dbReference>
<evidence type="ECO:0000313" key="9">
    <source>
        <dbReference type="Proteomes" id="UP000321562"/>
    </source>
</evidence>
<evidence type="ECO:0000256" key="2">
    <source>
        <dbReference type="ARBA" id="ARBA00022679"/>
    </source>
</evidence>
<reference evidence="8 9" key="1">
    <citation type="submission" date="2019-08" db="EMBL/GenBank/DDBJ databases">
        <authorList>
            <person name="Ye J."/>
        </authorList>
    </citation>
    <scope>NUCLEOTIDE SEQUENCE [LARGE SCALE GENOMIC DNA]</scope>
    <source>
        <strain evidence="8 9">TK008</strain>
    </source>
</reference>
<dbReference type="GO" id="GO:0016301">
    <property type="term" value="F:kinase activity"/>
    <property type="evidence" value="ECO:0007669"/>
    <property type="project" value="UniProtKB-KW"/>
</dbReference>
<dbReference type="SUPFAM" id="SSF53067">
    <property type="entry name" value="Actin-like ATPase domain"/>
    <property type="match status" value="2"/>
</dbReference>
<keyword evidence="3 4" id="KW-0418">Kinase</keyword>
<dbReference type="EMBL" id="VOPL01000001">
    <property type="protein sequence ID" value="TXB70355.1"/>
    <property type="molecule type" value="Genomic_DNA"/>
</dbReference>
<evidence type="ECO:0000259" key="6">
    <source>
        <dbReference type="Pfam" id="PF00370"/>
    </source>
</evidence>
<dbReference type="GO" id="GO:0016773">
    <property type="term" value="F:phosphotransferase activity, alcohol group as acceptor"/>
    <property type="evidence" value="ECO:0007669"/>
    <property type="project" value="InterPro"/>
</dbReference>
<evidence type="ECO:0000256" key="3">
    <source>
        <dbReference type="ARBA" id="ARBA00022777"/>
    </source>
</evidence>
<dbReference type="PANTHER" id="PTHR43095:SF2">
    <property type="entry name" value="GLUCONOKINASE"/>
    <property type="match status" value="1"/>
</dbReference>
<organism evidence="8 9">
    <name type="scientific">Paracoccus aurantiacus</name>
    <dbReference type="NCBI Taxonomy" id="2599412"/>
    <lineage>
        <taxon>Bacteria</taxon>
        <taxon>Pseudomonadati</taxon>
        <taxon>Pseudomonadota</taxon>
        <taxon>Alphaproteobacteria</taxon>
        <taxon>Rhodobacterales</taxon>
        <taxon>Paracoccaceae</taxon>
        <taxon>Paracoccus</taxon>
    </lineage>
</organism>
<gene>
    <name evidence="8" type="ORF">FQV27_00255</name>
</gene>
<protein>
    <submittedName>
        <fullName evidence="8">Carbohydrate kinase</fullName>
    </submittedName>
</protein>
<evidence type="ECO:0000256" key="5">
    <source>
        <dbReference type="SAM" id="Phobius"/>
    </source>
</evidence>
<dbReference type="InterPro" id="IPR000577">
    <property type="entry name" value="Carb_kinase_FGGY"/>
</dbReference>
<evidence type="ECO:0000256" key="4">
    <source>
        <dbReference type="RuleBase" id="RU003733"/>
    </source>
</evidence>
<keyword evidence="5" id="KW-0472">Membrane</keyword>
<keyword evidence="5" id="KW-1133">Transmembrane helix</keyword>
<proteinExistence type="inferred from homology"/>
<dbReference type="Gene3D" id="3.30.420.40">
    <property type="match status" value="2"/>
</dbReference>
<evidence type="ECO:0000313" key="8">
    <source>
        <dbReference type="EMBL" id="TXB70355.1"/>
    </source>
</evidence>
<keyword evidence="5" id="KW-0812">Transmembrane</keyword>
<dbReference type="OrthoDB" id="9805576at2"/>
<dbReference type="InterPro" id="IPR043129">
    <property type="entry name" value="ATPase_NBD"/>
</dbReference>
<dbReference type="PANTHER" id="PTHR43095">
    <property type="entry name" value="SUGAR KINASE"/>
    <property type="match status" value="1"/>
</dbReference>
<feature type="domain" description="Carbohydrate kinase FGGY C-terminal" evidence="7">
    <location>
        <begin position="310"/>
        <end position="427"/>
    </location>
</feature>
<feature type="domain" description="Carbohydrate kinase FGGY N-terminal" evidence="6">
    <location>
        <begin position="5"/>
        <end position="235"/>
    </location>
</feature>
<dbReference type="PIRSF" id="PIRSF000538">
    <property type="entry name" value="GlpK"/>
    <property type="match status" value="1"/>
</dbReference>
<dbReference type="RefSeq" id="WP_147095594.1">
    <property type="nucleotide sequence ID" value="NZ_JBHUFH010000002.1"/>
</dbReference>
<name>A0A5C6S9U5_9RHOB</name>
<dbReference type="Proteomes" id="UP000321562">
    <property type="component" value="Unassembled WGS sequence"/>
</dbReference>
<dbReference type="InterPro" id="IPR050406">
    <property type="entry name" value="FGGY_Carb_Kinase"/>
</dbReference>
<accession>A0A5C6S9U5</accession>
<sequence length="487" mass="51607">MGGEVIIGIDVGTTSVKAAAIGLDGRVHDEFSATYPTRRSGQNYVEQDPRDWTRLVEQALSQFAGHQALAIGLCSQVNTHVFVDERGEALLPAILWQDGRAGAVAAKLDMRVPERQKTEWWGAPTPVHASHAIARMEWVAQHRPEIWARTRYVLLPKDYCIWHLTGEVSSDPISNIGLVGADLDYIGGVLALVPGAAERVAPLVGLTEIAGRFREGPFAGCPLVTGTMDAWAGLIGAGAVGEGAAAYLSGTSENLGITSRRVAPVTGSIVFPEYRGLRVHAAPTQSGGDAKRWFAEMSGISMDEMSALVAASPRRSATPLFMPQLEGERAPVWDADLRAAFLGVSRQTALPDFARAVYEGVALSARHALGLLQASIGSPVAMMTCGGGGFRSASWTQIRADVLGIPLRTLTAKEPGVLGAAILAGIGAGLFAGFAEAHDAMTRTDRVYEPDASMRELYDDLFGIYTEAIVANALLGKRLSGLGQLPG</sequence>
<dbReference type="InterPro" id="IPR018484">
    <property type="entry name" value="FGGY_N"/>
</dbReference>
<dbReference type="Pfam" id="PF02782">
    <property type="entry name" value="FGGY_C"/>
    <property type="match status" value="1"/>
</dbReference>
<comment type="similarity">
    <text evidence="1 4">Belongs to the FGGY kinase family.</text>
</comment>
<evidence type="ECO:0000256" key="1">
    <source>
        <dbReference type="ARBA" id="ARBA00009156"/>
    </source>
</evidence>
<dbReference type="PROSITE" id="PS00445">
    <property type="entry name" value="FGGY_KINASES_2"/>
    <property type="match status" value="1"/>
</dbReference>
<keyword evidence="2 4" id="KW-0808">Transferase</keyword>
<dbReference type="AlphaFoldDB" id="A0A5C6S9U5"/>
<evidence type="ECO:0000259" key="7">
    <source>
        <dbReference type="Pfam" id="PF02782"/>
    </source>
</evidence>
<keyword evidence="9" id="KW-1185">Reference proteome</keyword>